<gene>
    <name evidence="2" type="ORF">FHG71_10775</name>
</gene>
<feature type="chain" id="PRO_5023050645" description="YMGG-like Gly-zipper domain-containing protein" evidence="1">
    <location>
        <begin position="20"/>
        <end position="71"/>
    </location>
</feature>
<dbReference type="PROSITE" id="PS51257">
    <property type="entry name" value="PROKAR_LIPOPROTEIN"/>
    <property type="match status" value="1"/>
</dbReference>
<dbReference type="EMBL" id="VDFV01000012">
    <property type="protein sequence ID" value="TNC71648.1"/>
    <property type="molecule type" value="Genomic_DNA"/>
</dbReference>
<name>A0A5C4NE70_9RHOB</name>
<reference evidence="2 3" key="1">
    <citation type="submission" date="2019-06" db="EMBL/GenBank/DDBJ databases">
        <authorList>
            <person name="Jiang L."/>
        </authorList>
    </citation>
    <scope>NUCLEOTIDE SEQUENCE [LARGE SCALE GENOMIC DNA]</scope>
    <source>
        <strain evidence="2 3">YIM 48858</strain>
    </source>
</reference>
<keyword evidence="1" id="KW-0732">Signal</keyword>
<sequence>MSITLRLVAVLGVAATLTACGETDLERTATGAAIGGGVAALTNGDLAEGALIGAAAGAISCNVAPGAPNCY</sequence>
<proteinExistence type="predicted"/>
<keyword evidence="3" id="KW-1185">Reference proteome</keyword>
<accession>A0A5C4NE70</accession>
<evidence type="ECO:0000313" key="2">
    <source>
        <dbReference type="EMBL" id="TNC71648.1"/>
    </source>
</evidence>
<comment type="caution">
    <text evidence="2">The sequence shown here is derived from an EMBL/GenBank/DDBJ whole genome shotgun (WGS) entry which is preliminary data.</text>
</comment>
<feature type="signal peptide" evidence="1">
    <location>
        <begin position="1"/>
        <end position="19"/>
    </location>
</feature>
<dbReference type="AlphaFoldDB" id="A0A5C4NE70"/>
<protein>
    <recommendedName>
        <fullName evidence="4">YMGG-like Gly-zipper domain-containing protein</fullName>
    </recommendedName>
</protein>
<evidence type="ECO:0000256" key="1">
    <source>
        <dbReference type="SAM" id="SignalP"/>
    </source>
</evidence>
<dbReference type="Proteomes" id="UP000305709">
    <property type="component" value="Unassembled WGS sequence"/>
</dbReference>
<evidence type="ECO:0000313" key="3">
    <source>
        <dbReference type="Proteomes" id="UP000305709"/>
    </source>
</evidence>
<dbReference type="RefSeq" id="WP_139081684.1">
    <property type="nucleotide sequence ID" value="NZ_VDFV01000012.1"/>
</dbReference>
<evidence type="ECO:0008006" key="4">
    <source>
        <dbReference type="Google" id="ProtNLM"/>
    </source>
</evidence>
<organism evidence="2 3">
    <name type="scientific">Rubellimicrobium roseum</name>
    <dbReference type="NCBI Taxonomy" id="687525"/>
    <lineage>
        <taxon>Bacteria</taxon>
        <taxon>Pseudomonadati</taxon>
        <taxon>Pseudomonadota</taxon>
        <taxon>Alphaproteobacteria</taxon>
        <taxon>Rhodobacterales</taxon>
        <taxon>Roseobacteraceae</taxon>
        <taxon>Rubellimicrobium</taxon>
    </lineage>
</organism>